<gene>
    <name evidence="2" type="ORF">RclHR1_03590001</name>
</gene>
<evidence type="ECO:0000313" key="2">
    <source>
        <dbReference type="EMBL" id="GBB99626.1"/>
    </source>
</evidence>
<sequence length="162" mass="18718">ALERNEIIQAHYLGITDEYYNRNQLIFIDESAKDMRSLSRLYGYSPRNTHAQKKVVFIRGKWYTILPAHTLEGFVAVDIFEGSCDKKKFVKFVLDKVVPIMNPYPGDNSIIVIDNVRIHHDDELIALLNELGCHVIFLPPGYNPIENHFQLSNYELSIIVIL</sequence>
<organism evidence="2 3">
    <name type="scientific">Rhizophagus clarus</name>
    <dbReference type="NCBI Taxonomy" id="94130"/>
    <lineage>
        <taxon>Eukaryota</taxon>
        <taxon>Fungi</taxon>
        <taxon>Fungi incertae sedis</taxon>
        <taxon>Mucoromycota</taxon>
        <taxon>Glomeromycotina</taxon>
        <taxon>Glomeromycetes</taxon>
        <taxon>Glomerales</taxon>
        <taxon>Glomeraceae</taxon>
        <taxon>Rhizophagus</taxon>
    </lineage>
</organism>
<dbReference type="Gene3D" id="3.30.420.10">
    <property type="entry name" value="Ribonuclease H-like superfamily/Ribonuclease H"/>
    <property type="match status" value="1"/>
</dbReference>
<dbReference type="PANTHER" id="PTHR46564">
    <property type="entry name" value="TRANSPOSASE"/>
    <property type="match status" value="1"/>
</dbReference>
<keyword evidence="3" id="KW-1185">Reference proteome</keyword>
<dbReference type="GO" id="GO:0003676">
    <property type="term" value="F:nucleic acid binding"/>
    <property type="evidence" value="ECO:0007669"/>
    <property type="project" value="InterPro"/>
</dbReference>
<evidence type="ECO:0000313" key="3">
    <source>
        <dbReference type="Proteomes" id="UP000247702"/>
    </source>
</evidence>
<comment type="caution">
    <text evidence="2">The sequence shown here is derived from an EMBL/GenBank/DDBJ whole genome shotgun (WGS) entry which is preliminary data.</text>
</comment>
<feature type="non-terminal residue" evidence="2">
    <location>
        <position position="1"/>
    </location>
</feature>
<reference evidence="2 3" key="1">
    <citation type="submission" date="2017-11" db="EMBL/GenBank/DDBJ databases">
        <title>The genome of Rhizophagus clarus HR1 reveals common genetic basis of auxotrophy among arbuscular mycorrhizal fungi.</title>
        <authorList>
            <person name="Kobayashi Y."/>
        </authorList>
    </citation>
    <scope>NUCLEOTIDE SEQUENCE [LARGE SCALE GENOMIC DNA]</scope>
    <source>
        <strain evidence="2 3">HR1</strain>
    </source>
</reference>
<protein>
    <recommendedName>
        <fullName evidence="1">Tc1-like transposase DDE domain-containing protein</fullName>
    </recommendedName>
</protein>
<name>A0A2Z6S5Y6_9GLOM</name>
<feature type="domain" description="Tc1-like transposase DDE" evidence="1">
    <location>
        <begin position="24"/>
        <end position="155"/>
    </location>
</feature>
<dbReference type="Pfam" id="PF13358">
    <property type="entry name" value="DDE_3"/>
    <property type="match status" value="1"/>
</dbReference>
<dbReference type="Proteomes" id="UP000247702">
    <property type="component" value="Unassembled WGS sequence"/>
</dbReference>
<accession>A0A2Z6S5Y6</accession>
<dbReference type="PANTHER" id="PTHR46564:SF1">
    <property type="entry name" value="TRANSPOSASE"/>
    <property type="match status" value="1"/>
</dbReference>
<dbReference type="STRING" id="94130.A0A2Z6S5Y6"/>
<dbReference type="AlphaFoldDB" id="A0A2Z6S5Y6"/>
<dbReference type="InterPro" id="IPR036397">
    <property type="entry name" value="RNaseH_sf"/>
</dbReference>
<proteinExistence type="predicted"/>
<dbReference type="EMBL" id="BEXD01002879">
    <property type="protein sequence ID" value="GBB99626.1"/>
    <property type="molecule type" value="Genomic_DNA"/>
</dbReference>
<evidence type="ECO:0000259" key="1">
    <source>
        <dbReference type="Pfam" id="PF13358"/>
    </source>
</evidence>
<dbReference type="InterPro" id="IPR038717">
    <property type="entry name" value="Tc1-like_DDE_dom"/>
</dbReference>